<dbReference type="InterPro" id="IPR039722">
    <property type="entry name" value="Upf3"/>
</dbReference>
<accession>A0A7M5V9A7</accession>
<feature type="compositionally biased region" description="Basic and acidic residues" evidence="5">
    <location>
        <begin position="196"/>
        <end position="273"/>
    </location>
</feature>
<keyword evidence="4" id="KW-0539">Nucleus</keyword>
<dbReference type="OrthoDB" id="18087at2759"/>
<evidence type="ECO:0000313" key="7">
    <source>
        <dbReference type="EnsemblMetazoa" id="CLYHEMP005758.1"/>
    </source>
</evidence>
<keyword evidence="8" id="KW-1185">Reference proteome</keyword>
<dbReference type="Gene3D" id="3.30.70.330">
    <property type="match status" value="1"/>
</dbReference>
<feature type="region of interest" description="Disordered" evidence="5">
    <location>
        <begin position="1"/>
        <end position="25"/>
    </location>
</feature>
<evidence type="ECO:0000256" key="3">
    <source>
        <dbReference type="ARBA" id="ARBA00023161"/>
    </source>
</evidence>
<dbReference type="InterPro" id="IPR012677">
    <property type="entry name" value="Nucleotide-bd_a/b_plait_sf"/>
</dbReference>
<feature type="compositionally biased region" description="Basic and acidic residues" evidence="5">
    <location>
        <begin position="282"/>
        <end position="298"/>
    </location>
</feature>
<evidence type="ECO:0000256" key="1">
    <source>
        <dbReference type="ARBA" id="ARBA00004123"/>
    </source>
</evidence>
<comment type="similarity">
    <text evidence="2">Belongs to the RENT3 family.</text>
</comment>
<evidence type="ECO:0000313" key="8">
    <source>
        <dbReference type="Proteomes" id="UP000594262"/>
    </source>
</evidence>
<dbReference type="PANTHER" id="PTHR13112:SF0">
    <property type="entry name" value="FI21285P1"/>
    <property type="match status" value="1"/>
</dbReference>
<dbReference type="AlphaFoldDB" id="A0A7M5V9A7"/>
<proteinExistence type="inferred from homology"/>
<sequence>MGKLASDTTVDQKPKEKPKTKKEKHMYPRKLVIRRLPTSLNEETLKEELGNIPEYEYFYFTTGDTSFGMQPYSRAYISFKNYDDVYDFRNKFDGHLFYDTTGREFSAVVEFAPCQLVPKERQKKDHKTGTLEKDPEFIQFLESLDKEEEKLPSAEIYIEEIEAAKAIDKNKVKFTTPLIDYLKEKRDVRLAAIAQKEKERKEREQKRREQRDKKQNKHEEQRSERKSADKSSNRDSKKNEERKDKYKDKEKEEINSKSDKRKDKKDNNTKQQDRSSSASNNSKDKDDHREKEKKERLGEGGGGGGGGGGKRGPRERASDRKKGRNNNDNRQNEQRSSSSAKNEKYPSSSKDQSKDTTKDKSSSSSSSNKDSSKDSSKKENRRLTPPEKGSRGESPEKSAKKDKRNKERDTSDDTPTSSSTTASQSASQSASKDNTPEDGNSSEKASPNKNNRKPRPEMKIYRPPSERPSSASSKNVTLSSEKDFGKPNTTVCSFVLFWLKATI</sequence>
<dbReference type="GO" id="GO:0000184">
    <property type="term" value="P:nuclear-transcribed mRNA catabolic process, nonsense-mediated decay"/>
    <property type="evidence" value="ECO:0007669"/>
    <property type="project" value="UniProtKB-KW"/>
</dbReference>
<dbReference type="GO" id="GO:0003729">
    <property type="term" value="F:mRNA binding"/>
    <property type="evidence" value="ECO:0007669"/>
    <property type="project" value="TreeGrafter"/>
</dbReference>
<feature type="region of interest" description="Disordered" evidence="5">
    <location>
        <begin position="196"/>
        <end position="485"/>
    </location>
</feature>
<dbReference type="InterPro" id="IPR005120">
    <property type="entry name" value="UPF3_dom"/>
</dbReference>
<dbReference type="GO" id="GO:0005737">
    <property type="term" value="C:cytoplasm"/>
    <property type="evidence" value="ECO:0007669"/>
    <property type="project" value="TreeGrafter"/>
</dbReference>
<dbReference type="Proteomes" id="UP000594262">
    <property type="component" value="Unplaced"/>
</dbReference>
<dbReference type="GO" id="GO:0005730">
    <property type="term" value="C:nucleolus"/>
    <property type="evidence" value="ECO:0007669"/>
    <property type="project" value="TreeGrafter"/>
</dbReference>
<name>A0A7M5V9A7_9CNID</name>
<feature type="compositionally biased region" description="Polar residues" evidence="5">
    <location>
        <begin position="437"/>
        <end position="449"/>
    </location>
</feature>
<feature type="compositionally biased region" description="Gly residues" evidence="5">
    <location>
        <begin position="299"/>
        <end position="310"/>
    </location>
</feature>
<evidence type="ECO:0000256" key="5">
    <source>
        <dbReference type="SAM" id="MobiDB-lite"/>
    </source>
</evidence>
<dbReference type="EnsemblMetazoa" id="CLYHEMT005758.1">
    <property type="protein sequence ID" value="CLYHEMP005758.1"/>
    <property type="gene ID" value="CLYHEMG005758"/>
</dbReference>
<feature type="compositionally biased region" description="Basic and acidic residues" evidence="5">
    <location>
        <begin position="351"/>
        <end position="361"/>
    </location>
</feature>
<dbReference type="InterPro" id="IPR035979">
    <property type="entry name" value="RBD_domain_sf"/>
</dbReference>
<protein>
    <recommendedName>
        <fullName evidence="6">UPF3 domain-containing protein</fullName>
    </recommendedName>
</protein>
<evidence type="ECO:0000256" key="2">
    <source>
        <dbReference type="ARBA" id="ARBA00005991"/>
    </source>
</evidence>
<feature type="compositionally biased region" description="Low complexity" evidence="5">
    <location>
        <begin position="413"/>
        <end position="431"/>
    </location>
</feature>
<feature type="compositionally biased region" description="Basic and acidic residues" evidence="5">
    <location>
        <begin position="370"/>
        <end position="411"/>
    </location>
</feature>
<dbReference type="GO" id="GO:0045727">
    <property type="term" value="P:positive regulation of translation"/>
    <property type="evidence" value="ECO:0007669"/>
    <property type="project" value="TreeGrafter"/>
</dbReference>
<comment type="subcellular location">
    <subcellularLocation>
        <location evidence="1">Nucleus</location>
    </subcellularLocation>
</comment>
<dbReference type="PANTHER" id="PTHR13112">
    <property type="entry name" value="UPF3 REGULATOR OF NONSENSE TRANSCRIPTS-LIKE PROTEIN"/>
    <property type="match status" value="1"/>
</dbReference>
<dbReference type="CDD" id="cd12455">
    <property type="entry name" value="RRM_like_Smg4_UPF3"/>
    <property type="match status" value="1"/>
</dbReference>
<organism evidence="7 8">
    <name type="scientific">Clytia hemisphaerica</name>
    <dbReference type="NCBI Taxonomy" id="252671"/>
    <lineage>
        <taxon>Eukaryota</taxon>
        <taxon>Metazoa</taxon>
        <taxon>Cnidaria</taxon>
        <taxon>Hydrozoa</taxon>
        <taxon>Hydroidolina</taxon>
        <taxon>Leptothecata</taxon>
        <taxon>Obeliida</taxon>
        <taxon>Clytiidae</taxon>
        <taxon>Clytia</taxon>
    </lineage>
</organism>
<feature type="domain" description="UPF3" evidence="6">
    <location>
        <begin position="29"/>
        <end position="186"/>
    </location>
</feature>
<feature type="compositionally biased region" description="Basic and acidic residues" evidence="5">
    <location>
        <begin position="312"/>
        <end position="333"/>
    </location>
</feature>
<dbReference type="Pfam" id="PF03467">
    <property type="entry name" value="Smg4_UPF3"/>
    <property type="match status" value="1"/>
</dbReference>
<dbReference type="SUPFAM" id="SSF54928">
    <property type="entry name" value="RNA-binding domain, RBD"/>
    <property type="match status" value="1"/>
</dbReference>
<evidence type="ECO:0000256" key="4">
    <source>
        <dbReference type="ARBA" id="ARBA00023242"/>
    </source>
</evidence>
<keyword evidence="3" id="KW-0866">Nonsense-mediated mRNA decay</keyword>
<reference evidence="7" key="1">
    <citation type="submission" date="2021-01" db="UniProtKB">
        <authorList>
            <consortium name="EnsemblMetazoa"/>
        </authorList>
    </citation>
    <scope>IDENTIFICATION</scope>
</reference>
<evidence type="ECO:0000259" key="6">
    <source>
        <dbReference type="Pfam" id="PF03467"/>
    </source>
</evidence>